<keyword evidence="3" id="KW-1185">Reference proteome</keyword>
<dbReference type="AlphaFoldDB" id="A0A168RX34"/>
<dbReference type="STRING" id="4829.A0A168RX34"/>
<sequence length="101" mass="11352">MTLNSVQLTYFNIAGKPSTAALGENINLLLKDAGVDYTYRRISHDEWKDIKEDLIKKNVACPTAPFVEVDGKILTKSVPAMRYLSKKLGKFSTKMEIPLTF</sequence>
<accession>A0A168RX34</accession>
<dbReference type="EMBL" id="LT554760">
    <property type="protein sequence ID" value="SAM07514.1"/>
    <property type="molecule type" value="Genomic_DNA"/>
</dbReference>
<proteinExistence type="predicted"/>
<dbReference type="InterPro" id="IPR004045">
    <property type="entry name" value="Glutathione_S-Trfase_N"/>
</dbReference>
<feature type="domain" description="GST N-terminal" evidence="1">
    <location>
        <begin position="10"/>
        <end position="92"/>
    </location>
</feature>
<evidence type="ECO:0000259" key="1">
    <source>
        <dbReference type="PROSITE" id="PS50404"/>
    </source>
</evidence>
<dbReference type="Pfam" id="PF02798">
    <property type="entry name" value="GST_N"/>
    <property type="match status" value="1"/>
</dbReference>
<dbReference type="Proteomes" id="UP000078561">
    <property type="component" value="Unassembled WGS sequence"/>
</dbReference>
<name>A0A168RX34_ABSGL</name>
<evidence type="ECO:0000313" key="2">
    <source>
        <dbReference type="EMBL" id="SAM07514.1"/>
    </source>
</evidence>
<dbReference type="PROSITE" id="PS50404">
    <property type="entry name" value="GST_NTER"/>
    <property type="match status" value="1"/>
</dbReference>
<dbReference type="CDD" id="cd03039">
    <property type="entry name" value="GST_N_Sigma_like"/>
    <property type="match status" value="1"/>
</dbReference>
<dbReference type="OrthoDB" id="414243at2759"/>
<gene>
    <name evidence="2" type="primary">ABSGL_13157.1 scaffold 13659</name>
</gene>
<reference evidence="2" key="1">
    <citation type="submission" date="2016-04" db="EMBL/GenBank/DDBJ databases">
        <authorList>
            <person name="Evans L.H."/>
            <person name="Alamgir A."/>
            <person name="Owens N."/>
            <person name="Weber N.D."/>
            <person name="Virtaneva K."/>
            <person name="Barbian K."/>
            <person name="Babar A."/>
            <person name="Rosenke K."/>
        </authorList>
    </citation>
    <scope>NUCLEOTIDE SEQUENCE [LARGE SCALE GENOMIC DNA]</scope>
    <source>
        <strain evidence="2">CBS 101.48</strain>
    </source>
</reference>
<dbReference type="Gene3D" id="3.40.30.10">
    <property type="entry name" value="Glutaredoxin"/>
    <property type="match status" value="1"/>
</dbReference>
<dbReference type="SUPFAM" id="SSF52833">
    <property type="entry name" value="Thioredoxin-like"/>
    <property type="match status" value="1"/>
</dbReference>
<protein>
    <recommendedName>
        <fullName evidence="1">GST N-terminal domain-containing protein</fullName>
    </recommendedName>
</protein>
<dbReference type="InterPro" id="IPR036249">
    <property type="entry name" value="Thioredoxin-like_sf"/>
</dbReference>
<evidence type="ECO:0000313" key="3">
    <source>
        <dbReference type="Proteomes" id="UP000078561"/>
    </source>
</evidence>
<organism evidence="2">
    <name type="scientific">Absidia glauca</name>
    <name type="common">Pin mould</name>
    <dbReference type="NCBI Taxonomy" id="4829"/>
    <lineage>
        <taxon>Eukaryota</taxon>
        <taxon>Fungi</taxon>
        <taxon>Fungi incertae sedis</taxon>
        <taxon>Mucoromycota</taxon>
        <taxon>Mucoromycotina</taxon>
        <taxon>Mucoromycetes</taxon>
        <taxon>Mucorales</taxon>
        <taxon>Cunninghamellaceae</taxon>
        <taxon>Absidia</taxon>
    </lineage>
</organism>
<dbReference type="InParanoid" id="A0A168RX34"/>